<keyword evidence="1 2" id="KW-0807">Transducer</keyword>
<gene>
    <name evidence="5" type="ordered locus">Csac_0819</name>
</gene>
<dbReference type="KEGG" id="csc:Csac_0819"/>
<proteinExistence type="predicted"/>
<dbReference type="AlphaFoldDB" id="A4XHQ2"/>
<protein>
    <submittedName>
        <fullName evidence="5">Methyl-accepting chemotaxis sensory transducer</fullName>
    </submittedName>
</protein>
<dbReference type="EMBL" id="CP000679">
    <property type="protein sequence ID" value="ABP66437.1"/>
    <property type="molecule type" value="Genomic_DNA"/>
</dbReference>
<dbReference type="GO" id="GO:0016020">
    <property type="term" value="C:membrane"/>
    <property type="evidence" value="ECO:0007669"/>
    <property type="project" value="InterPro"/>
</dbReference>
<organism evidence="5 6">
    <name type="scientific">Caldicellulosiruptor saccharolyticus (strain ATCC 43494 / DSM 8903 / Tp8T 6331)</name>
    <dbReference type="NCBI Taxonomy" id="351627"/>
    <lineage>
        <taxon>Bacteria</taxon>
        <taxon>Bacillati</taxon>
        <taxon>Bacillota</taxon>
        <taxon>Bacillota incertae sedis</taxon>
        <taxon>Caldicellulosiruptorales</taxon>
        <taxon>Caldicellulosiruptoraceae</taxon>
        <taxon>Caldicellulosiruptor</taxon>
    </lineage>
</organism>
<dbReference type="GO" id="GO:0007165">
    <property type="term" value="P:signal transduction"/>
    <property type="evidence" value="ECO:0007669"/>
    <property type="project" value="UniProtKB-KW"/>
</dbReference>
<keyword evidence="3" id="KW-0812">Transmembrane</keyword>
<feature type="domain" description="Methyl-accepting transducer" evidence="4">
    <location>
        <begin position="128"/>
        <end position="314"/>
    </location>
</feature>
<dbReference type="eggNOG" id="COG0840">
    <property type="taxonomic scope" value="Bacteria"/>
</dbReference>
<dbReference type="HOGENOM" id="CLU_843798_0_0_9"/>
<dbReference type="STRING" id="351627.Csac_0819"/>
<feature type="transmembrane region" description="Helical" evidence="3">
    <location>
        <begin position="6"/>
        <end position="23"/>
    </location>
</feature>
<dbReference type="Pfam" id="PF00015">
    <property type="entry name" value="MCPsignal"/>
    <property type="match status" value="1"/>
</dbReference>
<dbReference type="RefSeq" id="WP_011916385.1">
    <property type="nucleotide sequence ID" value="NC_009437.1"/>
</dbReference>
<dbReference type="Gene3D" id="1.10.287.950">
    <property type="entry name" value="Methyl-accepting chemotaxis protein"/>
    <property type="match status" value="1"/>
</dbReference>
<dbReference type="PANTHER" id="PTHR32089:SF112">
    <property type="entry name" value="LYSOZYME-LIKE PROTEIN-RELATED"/>
    <property type="match status" value="1"/>
</dbReference>
<dbReference type="PANTHER" id="PTHR32089">
    <property type="entry name" value="METHYL-ACCEPTING CHEMOTAXIS PROTEIN MCPB"/>
    <property type="match status" value="1"/>
</dbReference>
<evidence type="ECO:0000259" key="4">
    <source>
        <dbReference type="PROSITE" id="PS50111"/>
    </source>
</evidence>
<evidence type="ECO:0000256" key="3">
    <source>
        <dbReference type="SAM" id="Phobius"/>
    </source>
</evidence>
<accession>A4XHQ2</accession>
<evidence type="ECO:0000313" key="6">
    <source>
        <dbReference type="Proteomes" id="UP000000256"/>
    </source>
</evidence>
<evidence type="ECO:0000256" key="2">
    <source>
        <dbReference type="PROSITE-ProRule" id="PRU00284"/>
    </source>
</evidence>
<dbReference type="OrthoDB" id="1714944at2"/>
<dbReference type="SUPFAM" id="SSF58104">
    <property type="entry name" value="Methyl-accepting chemotaxis protein (MCP) signaling domain"/>
    <property type="match status" value="1"/>
</dbReference>
<reference evidence="5 6" key="1">
    <citation type="journal article" date="2008" name="Appl. Environ. Microbiol.">
        <title>Hydrogenomics of the extremely thermophilic bacterium Caldicellulosiruptor saccharolyticus.</title>
        <authorList>
            <person name="van de Werken H.J."/>
            <person name="Verhaart M.R."/>
            <person name="VanFossen A.L."/>
            <person name="Willquist K."/>
            <person name="Lewis D.L."/>
            <person name="Nichols J.D."/>
            <person name="Goorissen H.P."/>
            <person name="Mongodin E.F."/>
            <person name="Nelson K.E."/>
            <person name="van Niel E.W."/>
            <person name="Stams A.J."/>
            <person name="Ward D.E."/>
            <person name="de Vos W.M."/>
            <person name="van der Oost J."/>
            <person name="Kelly R.M."/>
            <person name="Kengen S.W."/>
        </authorList>
    </citation>
    <scope>NUCLEOTIDE SEQUENCE [LARGE SCALE GENOMIC DNA]</scope>
    <source>
        <strain evidence="6">ATCC 43494 / DSM 8903 / Tp8T 6331</strain>
    </source>
</reference>
<name>A4XHQ2_CALS8</name>
<keyword evidence="3" id="KW-0472">Membrane</keyword>
<evidence type="ECO:0000256" key="1">
    <source>
        <dbReference type="ARBA" id="ARBA00023224"/>
    </source>
</evidence>
<dbReference type="InterPro" id="IPR004089">
    <property type="entry name" value="MCPsignal_dom"/>
</dbReference>
<keyword evidence="6" id="KW-1185">Reference proteome</keyword>
<dbReference type="Proteomes" id="UP000000256">
    <property type="component" value="Chromosome"/>
</dbReference>
<evidence type="ECO:0000313" key="5">
    <source>
        <dbReference type="EMBL" id="ABP66437.1"/>
    </source>
</evidence>
<dbReference type="PROSITE" id="PS50111">
    <property type="entry name" value="CHEMOTAXIS_TRANSDUC_2"/>
    <property type="match status" value="1"/>
</dbReference>
<keyword evidence="3" id="KW-1133">Transmembrane helix</keyword>
<sequence>MEWYLIVIIGLLVITICEGLLLVKRSNEINKMIEFVKSEKYTNSISDTFISAYKNRVELIEQNFKEEILKVKTENDFLKEELTKIKKLSYEKERELLDQLKTVFESIKELKEAFKIVVDEINKSLFTNLEDMNQRSNKIGEDIKKGKEQVSKSGEDINELLTTIQGLSENVRSLSTHIESISKITQIIHNIVKEISFISLNAQIEARKIENSTTFSLLASEMRRLAESGKQSLKEANDIITNIITNINLNCEQISGFVDKVEELKKRTHKITDEFESVYQLVSSVLDYQAKLSEQIKQHFAGIQEMVSILENVYNEGIKIVENASLMEKQ</sequence>